<evidence type="ECO:0000313" key="2">
    <source>
        <dbReference type="EMBL" id="SDN41930.1"/>
    </source>
</evidence>
<keyword evidence="3" id="KW-1185">Reference proteome</keyword>
<evidence type="ECO:0000256" key="1">
    <source>
        <dbReference type="SAM" id="MobiDB-lite"/>
    </source>
</evidence>
<dbReference type="EMBL" id="FNHI01000026">
    <property type="protein sequence ID" value="SDN41930.1"/>
    <property type="molecule type" value="Genomic_DNA"/>
</dbReference>
<proteinExistence type="predicted"/>
<feature type="region of interest" description="Disordered" evidence="1">
    <location>
        <begin position="36"/>
        <end position="106"/>
    </location>
</feature>
<gene>
    <name evidence="2" type="ORF">SAMN05444921_126109</name>
</gene>
<dbReference type="Proteomes" id="UP000199063">
    <property type="component" value="Unassembled WGS sequence"/>
</dbReference>
<dbReference type="GeneID" id="40833403"/>
<feature type="compositionally biased region" description="Basic and acidic residues" evidence="1">
    <location>
        <begin position="92"/>
        <end position="106"/>
    </location>
</feature>
<protein>
    <submittedName>
        <fullName evidence="2">Uncharacterized protein</fullName>
    </submittedName>
</protein>
<organism evidence="2 3">
    <name type="scientific">Streptomyces wuyuanensis</name>
    <dbReference type="NCBI Taxonomy" id="1196353"/>
    <lineage>
        <taxon>Bacteria</taxon>
        <taxon>Bacillati</taxon>
        <taxon>Actinomycetota</taxon>
        <taxon>Actinomycetes</taxon>
        <taxon>Kitasatosporales</taxon>
        <taxon>Streptomycetaceae</taxon>
        <taxon>Streptomyces</taxon>
    </lineage>
</organism>
<dbReference type="RefSeq" id="WP_093660746.1">
    <property type="nucleotide sequence ID" value="NZ_FNHI01000026.1"/>
</dbReference>
<sequence length="106" mass="11670">MIKRRTIGLTVATAVLGGVGIYGATAVFAAVPPTEYRPATTQSSDTGPGARAGQDRDEMIRHCTEHLPASEREKARQHMEETMSERMSGGSTEHRHHDEDRHEGMR</sequence>
<feature type="compositionally biased region" description="Basic and acidic residues" evidence="1">
    <location>
        <begin position="53"/>
        <end position="84"/>
    </location>
</feature>
<evidence type="ECO:0000313" key="3">
    <source>
        <dbReference type="Proteomes" id="UP000199063"/>
    </source>
</evidence>
<dbReference type="AlphaFoldDB" id="A0A1H0B8E6"/>
<name>A0A1H0B8E6_9ACTN</name>
<accession>A0A1H0B8E6</accession>
<reference evidence="3" key="1">
    <citation type="submission" date="2016-10" db="EMBL/GenBank/DDBJ databases">
        <authorList>
            <person name="Varghese N."/>
            <person name="Submissions S."/>
        </authorList>
    </citation>
    <scope>NUCLEOTIDE SEQUENCE [LARGE SCALE GENOMIC DNA]</scope>
    <source>
        <strain evidence="3">CGMCC 4.7042</strain>
    </source>
</reference>